<accession>A0AAV3PU86</accession>
<dbReference type="Proteomes" id="UP001454036">
    <property type="component" value="Unassembled WGS sequence"/>
</dbReference>
<protein>
    <recommendedName>
        <fullName evidence="3">Reverse transcriptase Ty1/copia-type domain-containing protein</fullName>
    </recommendedName>
</protein>
<evidence type="ECO:0000313" key="2">
    <source>
        <dbReference type="Proteomes" id="UP001454036"/>
    </source>
</evidence>
<evidence type="ECO:0008006" key="3">
    <source>
        <dbReference type="Google" id="ProtNLM"/>
    </source>
</evidence>
<dbReference type="AlphaFoldDB" id="A0AAV3PU86"/>
<evidence type="ECO:0000313" key="1">
    <source>
        <dbReference type="EMBL" id="GAA0155359.1"/>
    </source>
</evidence>
<organism evidence="1 2">
    <name type="scientific">Lithospermum erythrorhizon</name>
    <name type="common">Purple gromwell</name>
    <name type="synonym">Lithospermum officinale var. erythrorhizon</name>
    <dbReference type="NCBI Taxonomy" id="34254"/>
    <lineage>
        <taxon>Eukaryota</taxon>
        <taxon>Viridiplantae</taxon>
        <taxon>Streptophyta</taxon>
        <taxon>Embryophyta</taxon>
        <taxon>Tracheophyta</taxon>
        <taxon>Spermatophyta</taxon>
        <taxon>Magnoliopsida</taxon>
        <taxon>eudicotyledons</taxon>
        <taxon>Gunneridae</taxon>
        <taxon>Pentapetalae</taxon>
        <taxon>asterids</taxon>
        <taxon>lamiids</taxon>
        <taxon>Boraginales</taxon>
        <taxon>Boraginaceae</taxon>
        <taxon>Boraginoideae</taxon>
        <taxon>Lithospermeae</taxon>
        <taxon>Lithospermum</taxon>
    </lineage>
</organism>
<proteinExistence type="predicted"/>
<sequence length="130" mass="14615">MLTCKSDESVFHKKSVGSIILLVVYVDDIVITGSDYIVEVTRSKKGIFLSQRKYVIDLLWETEKLGAKPCSALMAHGVQHTMVNYLIILKDIEGAPGRGILYANHNHTRIECFSDSDWARSKVDRRSTTA</sequence>
<comment type="caution">
    <text evidence="1">The sequence shown here is derived from an EMBL/GenBank/DDBJ whole genome shotgun (WGS) entry which is preliminary data.</text>
</comment>
<gene>
    <name evidence="1" type="ORF">LIER_13106</name>
</gene>
<name>A0AAV3PU86_LITER</name>
<reference evidence="1 2" key="1">
    <citation type="submission" date="2024-01" db="EMBL/GenBank/DDBJ databases">
        <title>The complete chloroplast genome sequence of Lithospermum erythrorhizon: insights into the phylogenetic relationship among Boraginaceae species and the maternal lineages of purple gromwells.</title>
        <authorList>
            <person name="Okada T."/>
            <person name="Watanabe K."/>
        </authorList>
    </citation>
    <scope>NUCLEOTIDE SEQUENCE [LARGE SCALE GENOMIC DNA]</scope>
</reference>
<dbReference type="EMBL" id="BAABME010002602">
    <property type="protein sequence ID" value="GAA0155359.1"/>
    <property type="molecule type" value="Genomic_DNA"/>
</dbReference>
<keyword evidence="2" id="KW-1185">Reference proteome</keyword>